<gene>
    <name evidence="7" type="ORF">K458DRAFT_415932</name>
</gene>
<organism evidence="7 8">
    <name type="scientific">Lentithecium fluviatile CBS 122367</name>
    <dbReference type="NCBI Taxonomy" id="1168545"/>
    <lineage>
        <taxon>Eukaryota</taxon>
        <taxon>Fungi</taxon>
        <taxon>Dikarya</taxon>
        <taxon>Ascomycota</taxon>
        <taxon>Pezizomycotina</taxon>
        <taxon>Dothideomycetes</taxon>
        <taxon>Pleosporomycetidae</taxon>
        <taxon>Pleosporales</taxon>
        <taxon>Massarineae</taxon>
        <taxon>Lentitheciaceae</taxon>
        <taxon>Lentithecium</taxon>
    </lineage>
</organism>
<dbReference type="CDD" id="cd12168">
    <property type="entry name" value="Mand_dh_like"/>
    <property type="match status" value="1"/>
</dbReference>
<protein>
    <submittedName>
        <fullName evidence="7">Glyoxylate reductase</fullName>
    </submittedName>
</protein>
<dbReference type="InterPro" id="IPR006140">
    <property type="entry name" value="D-isomer_DH_NAD-bd"/>
</dbReference>
<dbReference type="InterPro" id="IPR050223">
    <property type="entry name" value="D-isomer_2-hydroxyacid_DH"/>
</dbReference>
<keyword evidence="3" id="KW-0520">NAD</keyword>
<dbReference type="AlphaFoldDB" id="A0A6G1J8X0"/>
<proteinExistence type="inferred from homology"/>
<dbReference type="Proteomes" id="UP000799291">
    <property type="component" value="Unassembled WGS sequence"/>
</dbReference>
<dbReference type="InterPro" id="IPR029752">
    <property type="entry name" value="D-isomer_DH_CS1"/>
</dbReference>
<keyword evidence="2 4" id="KW-0560">Oxidoreductase</keyword>
<dbReference type="GO" id="GO:0016618">
    <property type="term" value="F:hydroxypyruvate reductase [NAD(P)H] activity"/>
    <property type="evidence" value="ECO:0007669"/>
    <property type="project" value="TreeGrafter"/>
</dbReference>
<accession>A0A6G1J8X0</accession>
<sequence length="331" mass="36161">MKRQQVLLIGEIEHAHESWNALSTLADLVTPKARNRSDFLDECRSGRLDETRVICRTFASVELTGRFDEELVSALPPSVKFVCHSGAGYDQVDVNACTARGIKVSNTPAVVNDATADTNMFLILGALRGLNRPMSTLRDGNWRGRPLPPLGRDPRGKTLGIVGMGGIGKNLKTKAEAFGMRVIYHNRTEDPAADAEYVSFEDLLATSDVISLNLPLNEATRHKISHREFELMKEGVVIVNTARGAIIDEDALVQALDSGLVASVGLDVYEFEPSIHPGLIANPNVMLLPHMGTWTVECQKSMEEEAIRNVRGALENGKMRSLVPEQANGHG</sequence>
<dbReference type="Gene3D" id="3.40.50.720">
    <property type="entry name" value="NAD(P)-binding Rossmann-like Domain"/>
    <property type="match status" value="2"/>
</dbReference>
<feature type="domain" description="D-isomer specific 2-hydroxyacid dehydrogenase NAD-binding" evidence="6">
    <location>
        <begin position="121"/>
        <end position="292"/>
    </location>
</feature>
<dbReference type="FunFam" id="3.40.50.720:FF:000203">
    <property type="entry name" value="D-3-phosphoglycerate dehydrogenase (SerA)"/>
    <property type="match status" value="1"/>
</dbReference>
<feature type="domain" description="D-isomer specific 2-hydroxyacid dehydrogenase catalytic" evidence="5">
    <location>
        <begin position="64"/>
        <end position="323"/>
    </location>
</feature>
<dbReference type="GO" id="GO:0005829">
    <property type="term" value="C:cytosol"/>
    <property type="evidence" value="ECO:0007669"/>
    <property type="project" value="TreeGrafter"/>
</dbReference>
<reference evidence="7" key="1">
    <citation type="journal article" date="2020" name="Stud. Mycol.">
        <title>101 Dothideomycetes genomes: a test case for predicting lifestyles and emergence of pathogens.</title>
        <authorList>
            <person name="Haridas S."/>
            <person name="Albert R."/>
            <person name="Binder M."/>
            <person name="Bloem J."/>
            <person name="Labutti K."/>
            <person name="Salamov A."/>
            <person name="Andreopoulos B."/>
            <person name="Baker S."/>
            <person name="Barry K."/>
            <person name="Bills G."/>
            <person name="Bluhm B."/>
            <person name="Cannon C."/>
            <person name="Castanera R."/>
            <person name="Culley D."/>
            <person name="Daum C."/>
            <person name="Ezra D."/>
            <person name="Gonzalez J."/>
            <person name="Henrissat B."/>
            <person name="Kuo A."/>
            <person name="Liang C."/>
            <person name="Lipzen A."/>
            <person name="Lutzoni F."/>
            <person name="Magnuson J."/>
            <person name="Mondo S."/>
            <person name="Nolan M."/>
            <person name="Ohm R."/>
            <person name="Pangilinan J."/>
            <person name="Park H.-J."/>
            <person name="Ramirez L."/>
            <person name="Alfaro M."/>
            <person name="Sun H."/>
            <person name="Tritt A."/>
            <person name="Yoshinaga Y."/>
            <person name="Zwiers L.-H."/>
            <person name="Turgeon B."/>
            <person name="Goodwin S."/>
            <person name="Spatafora J."/>
            <person name="Crous P."/>
            <person name="Grigoriev I."/>
        </authorList>
    </citation>
    <scope>NUCLEOTIDE SEQUENCE</scope>
    <source>
        <strain evidence="7">CBS 122367</strain>
    </source>
</reference>
<keyword evidence="8" id="KW-1185">Reference proteome</keyword>
<evidence type="ECO:0000256" key="2">
    <source>
        <dbReference type="ARBA" id="ARBA00023002"/>
    </source>
</evidence>
<dbReference type="GO" id="GO:0030267">
    <property type="term" value="F:glyoxylate reductase (NADPH) activity"/>
    <property type="evidence" value="ECO:0007669"/>
    <property type="project" value="TreeGrafter"/>
</dbReference>
<dbReference type="PROSITE" id="PS00065">
    <property type="entry name" value="D_2_HYDROXYACID_DH_1"/>
    <property type="match status" value="1"/>
</dbReference>
<evidence type="ECO:0000256" key="3">
    <source>
        <dbReference type="ARBA" id="ARBA00023027"/>
    </source>
</evidence>
<dbReference type="InterPro" id="IPR006139">
    <property type="entry name" value="D-isomer_2_OHA_DH_cat_dom"/>
</dbReference>
<dbReference type="SUPFAM" id="SSF52283">
    <property type="entry name" value="Formate/glycerate dehydrogenase catalytic domain-like"/>
    <property type="match status" value="1"/>
</dbReference>
<evidence type="ECO:0000256" key="1">
    <source>
        <dbReference type="ARBA" id="ARBA00005854"/>
    </source>
</evidence>
<dbReference type="InterPro" id="IPR029753">
    <property type="entry name" value="D-isomer_DH_CS"/>
</dbReference>
<dbReference type="PANTHER" id="PTHR10996:SF269">
    <property type="entry name" value="HYPOTHETICAL D-ISOMER SPECIFIC 2-HYDROXYACID DEHYDROGENASE (EUROFUNG)"/>
    <property type="match status" value="1"/>
</dbReference>
<dbReference type="EMBL" id="MU005576">
    <property type="protein sequence ID" value="KAF2686579.1"/>
    <property type="molecule type" value="Genomic_DNA"/>
</dbReference>
<comment type="similarity">
    <text evidence="1 4">Belongs to the D-isomer specific 2-hydroxyacid dehydrogenase family.</text>
</comment>
<dbReference type="GO" id="GO:0051287">
    <property type="term" value="F:NAD binding"/>
    <property type="evidence" value="ECO:0007669"/>
    <property type="project" value="InterPro"/>
</dbReference>
<evidence type="ECO:0000259" key="6">
    <source>
        <dbReference type="Pfam" id="PF02826"/>
    </source>
</evidence>
<dbReference type="Pfam" id="PF02826">
    <property type="entry name" value="2-Hacid_dh_C"/>
    <property type="match status" value="1"/>
</dbReference>
<evidence type="ECO:0000313" key="7">
    <source>
        <dbReference type="EMBL" id="KAF2686579.1"/>
    </source>
</evidence>
<dbReference type="OrthoDB" id="9991913at2759"/>
<name>A0A6G1J8X0_9PLEO</name>
<evidence type="ECO:0000256" key="4">
    <source>
        <dbReference type="RuleBase" id="RU003719"/>
    </source>
</evidence>
<dbReference type="InterPro" id="IPR036291">
    <property type="entry name" value="NAD(P)-bd_dom_sf"/>
</dbReference>
<dbReference type="SUPFAM" id="SSF51735">
    <property type="entry name" value="NAD(P)-binding Rossmann-fold domains"/>
    <property type="match status" value="1"/>
</dbReference>
<dbReference type="Pfam" id="PF00389">
    <property type="entry name" value="2-Hacid_dh"/>
    <property type="match status" value="1"/>
</dbReference>
<evidence type="ECO:0000259" key="5">
    <source>
        <dbReference type="Pfam" id="PF00389"/>
    </source>
</evidence>
<evidence type="ECO:0000313" key="8">
    <source>
        <dbReference type="Proteomes" id="UP000799291"/>
    </source>
</evidence>
<dbReference type="PANTHER" id="PTHR10996">
    <property type="entry name" value="2-HYDROXYACID DEHYDROGENASE-RELATED"/>
    <property type="match status" value="1"/>
</dbReference>
<dbReference type="PROSITE" id="PS00671">
    <property type="entry name" value="D_2_HYDROXYACID_DH_3"/>
    <property type="match status" value="1"/>
</dbReference>